<dbReference type="GO" id="GO:0015948">
    <property type="term" value="P:methanogenesis"/>
    <property type="evidence" value="ECO:0007669"/>
    <property type="project" value="UniProtKB-UniRule"/>
</dbReference>
<proteinExistence type="inferred from homology"/>
<dbReference type="AlphaFoldDB" id="A0A8E2BCI4"/>
<evidence type="ECO:0000256" key="3">
    <source>
        <dbReference type="ARBA" id="ARBA00022679"/>
    </source>
</evidence>
<evidence type="ECO:0000256" key="2">
    <source>
        <dbReference type="ARBA" id="ARBA00022603"/>
    </source>
</evidence>
<name>A0A8E2BCI4_9HYPH</name>
<dbReference type="InterPro" id="IPR010426">
    <property type="entry name" value="MTTB_MeTrfase"/>
</dbReference>
<evidence type="ECO:0000256" key="5">
    <source>
        <dbReference type="SAM" id="MobiDB-lite"/>
    </source>
</evidence>
<dbReference type="InterPro" id="IPR038601">
    <property type="entry name" value="MttB-like_sf"/>
</dbReference>
<dbReference type="Gene3D" id="3.20.20.480">
    <property type="entry name" value="Trimethylamine methyltransferase-like"/>
    <property type="match status" value="1"/>
</dbReference>
<keyword evidence="2 6" id="KW-0489">Methyltransferase</keyword>
<feature type="region of interest" description="Disordered" evidence="5">
    <location>
        <begin position="1"/>
        <end position="21"/>
    </location>
</feature>
<comment type="similarity">
    <text evidence="1 4">Belongs to the trimethylamine methyltransferase family.</text>
</comment>
<dbReference type="Proteomes" id="UP000532373">
    <property type="component" value="Unassembled WGS sequence"/>
</dbReference>
<reference evidence="6 7" key="1">
    <citation type="submission" date="2020-08" db="EMBL/GenBank/DDBJ databases">
        <title>Genomic Encyclopedia of Type Strains, Phase IV (KMG-IV): sequencing the most valuable type-strain genomes for metagenomic binning, comparative biology and taxonomic classification.</title>
        <authorList>
            <person name="Goeker M."/>
        </authorList>
    </citation>
    <scope>NUCLEOTIDE SEQUENCE [LARGE SCALE GENOMIC DNA]</scope>
    <source>
        <strain evidence="6 7">DSM 17454</strain>
    </source>
</reference>
<keyword evidence="3 4" id="KW-0808">Transferase</keyword>
<sequence>MTAILQTKRRMPDASPRRRTSVQPYLRTHICNVVSLALLVAASAMRRTAPVHYARDNEACREDFMTVALQTAEQAPASDRARRGGRAGKRAGGSQAFEQPPFRQLKIPFTPTKLISDDQLESIHLASLRVLKEIGVDVLHDEARRIMKAHGADVRDGSERVRFDSDMILELISHAPAEFTLHARNPAHNVRFGGNNLVISQMASAPNCSDLDRGRRPGNQADYRNFLKLAQMHNILQTTGGYPVEPVDIHPSIRHLECIRDLATLTDKVFHIYSLGKERNVDGIEITRIARGISREQMMAEPSVYTIINTNSPLKLDVPMMEGIIQMSSMGQVVIVTPFTLSGAMAPVTIAGALVQQNAEALSGLAFTQMVKKGAPVGYGGFTSNVDMKSGAPAFGTPEYMKAQLVGGQLARRYNIPYRTSNVCAANAVDAQAAYESVFSLWGAIQGGANFILHGAGWLEGGLRCSYEKMILDIDMLQMVAEFLTPLDLSEDALAIDAIRDVGPGGHFFGTQHTQDRYKNAFYSPVISDWRNFETWAEAGSPTAVEKANRVWKERLASYDEPWMDPAIREELNAFVDKRKAEGGAPTDF</sequence>
<gene>
    <name evidence="6" type="ORF">HNQ96_000632</name>
</gene>
<accession>A0A8E2BCI4</accession>
<dbReference type="GO" id="GO:0032259">
    <property type="term" value="P:methylation"/>
    <property type="evidence" value="ECO:0007669"/>
    <property type="project" value="UniProtKB-KW"/>
</dbReference>
<dbReference type="PIRSF" id="PIRSF037567">
    <property type="entry name" value="MTTB_MeTrfase"/>
    <property type="match status" value="1"/>
</dbReference>
<dbReference type="Pfam" id="PF06253">
    <property type="entry name" value="MTTB"/>
    <property type="match status" value="1"/>
</dbReference>
<feature type="region of interest" description="Disordered" evidence="5">
    <location>
        <begin position="73"/>
        <end position="96"/>
    </location>
</feature>
<evidence type="ECO:0000256" key="4">
    <source>
        <dbReference type="PIRNR" id="PIRNR037567"/>
    </source>
</evidence>
<dbReference type="GO" id="GO:0008168">
    <property type="term" value="F:methyltransferase activity"/>
    <property type="evidence" value="ECO:0007669"/>
    <property type="project" value="UniProtKB-KW"/>
</dbReference>
<protein>
    <recommendedName>
        <fullName evidence="4">Methyltransferase</fullName>
        <ecNumber evidence="4">2.1.1.-</ecNumber>
    </recommendedName>
</protein>
<evidence type="ECO:0000313" key="6">
    <source>
        <dbReference type="EMBL" id="MBB6464785.1"/>
    </source>
</evidence>
<comment type="caution">
    <text evidence="6">The sequence shown here is derived from an EMBL/GenBank/DDBJ whole genome shotgun (WGS) entry which is preliminary data.</text>
</comment>
<evidence type="ECO:0000256" key="1">
    <source>
        <dbReference type="ARBA" id="ARBA00007137"/>
    </source>
</evidence>
<evidence type="ECO:0000313" key="7">
    <source>
        <dbReference type="Proteomes" id="UP000532373"/>
    </source>
</evidence>
<dbReference type="EC" id="2.1.1.-" evidence="4"/>
<organism evidence="6 7">
    <name type="scientific">Aminobacter carboxidus</name>
    <dbReference type="NCBI Taxonomy" id="376165"/>
    <lineage>
        <taxon>Bacteria</taxon>
        <taxon>Pseudomonadati</taxon>
        <taxon>Pseudomonadota</taxon>
        <taxon>Alphaproteobacteria</taxon>
        <taxon>Hyphomicrobiales</taxon>
        <taxon>Phyllobacteriaceae</taxon>
        <taxon>Aminobacter</taxon>
    </lineage>
</organism>
<dbReference type="EMBL" id="JACHGI010000001">
    <property type="protein sequence ID" value="MBB6464785.1"/>
    <property type="molecule type" value="Genomic_DNA"/>
</dbReference>